<sequence length="123" mass="12983">MMFWYGNGGGWLWPWMLVGHLLFWAVIVIVAVLLFRAVTRRPGPPAGGHPTWGTPPASGAPGTPGHAPGAEQILAERYARGEIDEEEYRRRLATLRGEPPGAGPQPGAAPPSGPEPPSGSTGQ</sequence>
<evidence type="ECO:0000256" key="2">
    <source>
        <dbReference type="SAM" id="Phobius"/>
    </source>
</evidence>
<feature type="region of interest" description="Disordered" evidence="1">
    <location>
        <begin position="43"/>
        <end position="70"/>
    </location>
</feature>
<dbReference type="Proteomes" id="UP001596241">
    <property type="component" value="Unassembled WGS sequence"/>
</dbReference>
<feature type="region of interest" description="Disordered" evidence="1">
    <location>
        <begin position="89"/>
        <end position="123"/>
    </location>
</feature>
<evidence type="ECO:0000313" key="5">
    <source>
        <dbReference type="Proteomes" id="UP001596241"/>
    </source>
</evidence>
<feature type="compositionally biased region" description="Low complexity" evidence="1">
    <location>
        <begin position="51"/>
        <end position="70"/>
    </location>
</feature>
<accession>A0ABW1FHQ5</accession>
<dbReference type="CDD" id="cd11586">
    <property type="entry name" value="VbhA_like"/>
    <property type="match status" value="1"/>
</dbReference>
<dbReference type="RefSeq" id="WP_345079887.1">
    <property type="nucleotide sequence ID" value="NZ_BAAAWG010000004.1"/>
</dbReference>
<keyword evidence="5" id="KW-1185">Reference proteome</keyword>
<gene>
    <name evidence="4" type="ORF">ACFP3M_11215</name>
</gene>
<keyword evidence="2" id="KW-1133">Transmembrane helix</keyword>
<comment type="caution">
    <text evidence="4">The sequence shown here is derived from an EMBL/GenBank/DDBJ whole genome shotgun (WGS) entry which is preliminary data.</text>
</comment>
<evidence type="ECO:0000259" key="3">
    <source>
        <dbReference type="Pfam" id="PF09851"/>
    </source>
</evidence>
<dbReference type="InterPro" id="IPR033788">
    <property type="entry name" value="VbhA-like"/>
</dbReference>
<dbReference type="InterPro" id="IPR018649">
    <property type="entry name" value="SHOCT"/>
</dbReference>
<feature type="domain" description="SHOCT" evidence="3">
    <location>
        <begin position="71"/>
        <end position="95"/>
    </location>
</feature>
<keyword evidence="2" id="KW-0472">Membrane</keyword>
<keyword evidence="2" id="KW-0812">Transmembrane</keyword>
<proteinExistence type="predicted"/>
<evidence type="ECO:0000256" key="1">
    <source>
        <dbReference type="SAM" id="MobiDB-lite"/>
    </source>
</evidence>
<evidence type="ECO:0000313" key="4">
    <source>
        <dbReference type="EMBL" id="MFC5893384.1"/>
    </source>
</evidence>
<reference evidence="5" key="1">
    <citation type="journal article" date="2019" name="Int. J. Syst. Evol. Microbiol.">
        <title>The Global Catalogue of Microorganisms (GCM) 10K type strain sequencing project: providing services to taxonomists for standard genome sequencing and annotation.</title>
        <authorList>
            <consortium name="The Broad Institute Genomics Platform"/>
            <consortium name="The Broad Institute Genome Sequencing Center for Infectious Disease"/>
            <person name="Wu L."/>
            <person name="Ma J."/>
        </authorList>
    </citation>
    <scope>NUCLEOTIDE SEQUENCE [LARGE SCALE GENOMIC DNA]</scope>
    <source>
        <strain evidence="5">CGMCC 1.15809</strain>
    </source>
</reference>
<name>A0ABW1FHQ5_9ACTN</name>
<organism evidence="4 5">
    <name type="scientific">Streptomyces ramulosus</name>
    <dbReference type="NCBI Taxonomy" id="47762"/>
    <lineage>
        <taxon>Bacteria</taxon>
        <taxon>Bacillati</taxon>
        <taxon>Actinomycetota</taxon>
        <taxon>Actinomycetes</taxon>
        <taxon>Kitasatosporales</taxon>
        <taxon>Streptomycetaceae</taxon>
        <taxon>Streptomyces</taxon>
    </lineage>
</organism>
<feature type="transmembrane region" description="Helical" evidence="2">
    <location>
        <begin position="12"/>
        <end position="35"/>
    </location>
</feature>
<dbReference type="EMBL" id="JBHSPW010000004">
    <property type="protein sequence ID" value="MFC5893384.1"/>
    <property type="molecule type" value="Genomic_DNA"/>
</dbReference>
<protein>
    <submittedName>
        <fullName evidence="4">SHOCT domain-containing protein</fullName>
    </submittedName>
</protein>
<feature type="compositionally biased region" description="Pro residues" evidence="1">
    <location>
        <begin position="101"/>
        <end position="117"/>
    </location>
</feature>
<dbReference type="Pfam" id="PF09851">
    <property type="entry name" value="SHOCT"/>
    <property type="match status" value="1"/>
</dbReference>